<accession>A0A0V7ZQP4</accession>
<dbReference type="EMBL" id="LMTZ01000090">
    <property type="protein sequence ID" value="KST67146.1"/>
    <property type="molecule type" value="Genomic_DNA"/>
</dbReference>
<evidence type="ECO:0000313" key="1">
    <source>
        <dbReference type="EMBL" id="KST66965.1"/>
    </source>
</evidence>
<gene>
    <name evidence="1" type="ORF">BC008_27630</name>
    <name evidence="2" type="ORF">BC008_28550</name>
</gene>
<name>A0A0V7ZQP4_9CYAN</name>
<reference evidence="1 3" key="1">
    <citation type="journal article" date="2015" name="Genome Announc.">
        <title>Draft Genome of the Euendolithic (true boring) Cyanobacterium Mastigocoleus testarum strain BC008.</title>
        <authorList>
            <person name="Guida B.S."/>
            <person name="Garcia-Pichel F."/>
        </authorList>
    </citation>
    <scope>NUCLEOTIDE SEQUENCE [LARGE SCALE GENOMIC DNA]</scope>
    <source>
        <strain evidence="1 3">BC008</strain>
    </source>
</reference>
<dbReference type="Proteomes" id="UP000053372">
    <property type="component" value="Unassembled WGS sequence"/>
</dbReference>
<organism evidence="1 3">
    <name type="scientific">Mastigocoleus testarum BC008</name>
    <dbReference type="NCBI Taxonomy" id="371196"/>
    <lineage>
        <taxon>Bacteria</taxon>
        <taxon>Bacillati</taxon>
        <taxon>Cyanobacteriota</taxon>
        <taxon>Cyanophyceae</taxon>
        <taxon>Nostocales</taxon>
        <taxon>Hapalosiphonaceae</taxon>
        <taxon>Mastigocoleus</taxon>
    </lineage>
</organism>
<dbReference type="EMBL" id="LMTZ01000092">
    <property type="protein sequence ID" value="KST66965.1"/>
    <property type="molecule type" value="Genomic_DNA"/>
</dbReference>
<dbReference type="AlphaFoldDB" id="A0A0V7ZQP4"/>
<sequence>MINLNVRIPKTIQPKEYKILNICAKSLRLTKSQSQIFICTEQANRKICLKRIGLEFWGNLKKQVDKLRYGQHRYTRSYCMGISKSEWLQVYLWGSSQNNLL</sequence>
<protein>
    <submittedName>
        <fullName evidence="1">Uncharacterized protein</fullName>
    </submittedName>
</protein>
<comment type="caution">
    <text evidence="1">The sequence shown here is derived from an EMBL/GenBank/DDBJ whole genome shotgun (WGS) entry which is preliminary data.</text>
</comment>
<proteinExistence type="predicted"/>
<evidence type="ECO:0000313" key="2">
    <source>
        <dbReference type="EMBL" id="KST67146.1"/>
    </source>
</evidence>
<evidence type="ECO:0000313" key="3">
    <source>
        <dbReference type="Proteomes" id="UP000053372"/>
    </source>
</evidence>
<keyword evidence="3" id="KW-1185">Reference proteome</keyword>